<organism evidence="1">
    <name type="scientific">uncultured Eubacteriales bacterium</name>
    <dbReference type="NCBI Taxonomy" id="172733"/>
    <lineage>
        <taxon>Bacteria</taxon>
        <taxon>Bacillati</taxon>
        <taxon>Bacillota</taxon>
        <taxon>Clostridia</taxon>
        <taxon>Eubacteriales</taxon>
        <taxon>environmental samples</taxon>
    </lineage>
</organism>
<dbReference type="EMBL" id="FLUN01000001">
    <property type="protein sequence ID" value="SBV93728.1"/>
    <property type="molecule type" value="Genomic_DNA"/>
</dbReference>
<evidence type="ECO:0000313" key="1">
    <source>
        <dbReference type="EMBL" id="SBV93728.1"/>
    </source>
</evidence>
<sequence length="58" mass="5965">MHIIEVGEKMGTVCRCFLDGGMTVKEGMDVPVDFVTSCVGCAVTAGFLPACPTPGSQA</sequence>
<dbReference type="AlphaFoldDB" id="A0A212J2P0"/>
<proteinExistence type="predicted"/>
<gene>
    <name evidence="1" type="ORF">KL86CLO1_10418</name>
</gene>
<dbReference type="Gene3D" id="3.10.180.10">
    <property type="entry name" value="2,3-Dihydroxybiphenyl 1,2-Dioxygenase, domain 1"/>
    <property type="match status" value="1"/>
</dbReference>
<accession>A0A212J2P0</accession>
<dbReference type="InterPro" id="IPR029068">
    <property type="entry name" value="Glyas_Bleomycin-R_OHBP_Dase"/>
</dbReference>
<name>A0A212J2P0_9FIRM</name>
<reference evidence="1" key="1">
    <citation type="submission" date="2016-04" db="EMBL/GenBank/DDBJ databases">
        <authorList>
            <person name="Evans L.H."/>
            <person name="Alamgir A."/>
            <person name="Owens N."/>
            <person name="Weber N.D."/>
            <person name="Virtaneva K."/>
            <person name="Barbian K."/>
            <person name="Babar A."/>
            <person name="Rosenke K."/>
        </authorList>
    </citation>
    <scope>NUCLEOTIDE SEQUENCE</scope>
    <source>
        <strain evidence="1">86</strain>
    </source>
</reference>
<protein>
    <submittedName>
        <fullName evidence="1">Uncharacterized protein</fullName>
    </submittedName>
</protein>